<feature type="binding site" evidence="8">
    <location>
        <position position="109"/>
    </location>
    <ligand>
        <name>ATP</name>
        <dbReference type="ChEBI" id="CHEBI:30616"/>
    </ligand>
</feature>
<keyword evidence="3 8" id="KW-0548">Nucleotidyltransferase</keyword>
<feature type="active site" description="Proton acceptor" evidence="8">
    <location>
        <position position="296"/>
    </location>
</feature>
<evidence type="ECO:0000256" key="1">
    <source>
        <dbReference type="ARBA" id="ARBA00009747"/>
    </source>
</evidence>
<feature type="binding site" evidence="8">
    <location>
        <position position="209"/>
    </location>
    <ligand>
        <name>ATP</name>
        <dbReference type="ChEBI" id="CHEBI:30616"/>
    </ligand>
</feature>
<feature type="binding site" evidence="8">
    <location>
        <position position="112"/>
    </location>
    <ligand>
        <name>ATP</name>
        <dbReference type="ChEBI" id="CHEBI:30616"/>
    </ligand>
</feature>
<accession>A0ABQ2QF04</accession>
<evidence type="ECO:0000313" key="11">
    <source>
        <dbReference type="Proteomes" id="UP000654004"/>
    </source>
</evidence>
<evidence type="ECO:0000256" key="2">
    <source>
        <dbReference type="ARBA" id="ARBA00022679"/>
    </source>
</evidence>
<keyword evidence="2 8" id="KW-0808">Transferase</keyword>
<feature type="compositionally biased region" description="Basic and acidic residues" evidence="9">
    <location>
        <begin position="1"/>
        <end position="19"/>
    </location>
</feature>
<sequence>MNTLNRDPDATVNGDDHAPRQVFSGHYVPVKPTPIEHPEYIAHSSSFFSELGFADSMAQSADFMRLFSGDLSNVPEPMSKVGWACGYALSIYGTEYIQQCPFRTGNGYGDGRAVSVVEALINGKRWEMQLKGGGRTPYCRGADGRAVLRSSVREFLAQEHMHALGVPTSRSLSLYVSKTETVQRPWYSEGSREQDPDRMITEAVAISTRVAPSFIRVGQLELFGRRARKHEHPQAMAELEQLVLHLIDREYADVIDPQLSLNDKVLKLAYEFRNRLTSLVANWVRVGYCQGNFNSDNCAAGGFTLDYGPFGFCDVFNPQYQPWTGGGQHFAFLNQDAAAERNYLMFCTALSPLLANEADGLDELQQLVNDFSTKMQTQMEQMWAAKLGLNAFDAALFNELETLMQQTPVDYTLFFSELSSLPDDISPLAKSFYRDLSQAPKGLEQRWSAWLTQWQSLLGKDANSDASSNETSELTRSRDEIVKQMKQVNPKYSLREWLLVPAYQQASQGEYTLVRELQKVMTQPYAEQSQEIEDKYYRLKASEFFGVGGCSHLSCSS</sequence>
<keyword evidence="7 8" id="KW-0460">Magnesium</keyword>
<dbReference type="Pfam" id="PF02696">
    <property type="entry name" value="SelO"/>
    <property type="match status" value="1"/>
</dbReference>
<keyword evidence="8" id="KW-0464">Manganese</keyword>
<evidence type="ECO:0000256" key="6">
    <source>
        <dbReference type="ARBA" id="ARBA00022840"/>
    </source>
</evidence>
<keyword evidence="5 8" id="KW-0547">Nucleotide-binding</keyword>
<keyword evidence="11" id="KW-1185">Reference proteome</keyword>
<feature type="binding site" evidence="8">
    <location>
        <position position="111"/>
    </location>
    <ligand>
        <name>ATP</name>
        <dbReference type="ChEBI" id="CHEBI:30616"/>
    </ligand>
</feature>
<evidence type="ECO:0000313" key="10">
    <source>
        <dbReference type="EMBL" id="GGP76889.1"/>
    </source>
</evidence>
<proteinExistence type="inferred from homology"/>
<dbReference type="PANTHER" id="PTHR32057">
    <property type="entry name" value="PROTEIN ADENYLYLTRANSFERASE SELO, MITOCHONDRIAL"/>
    <property type="match status" value="1"/>
</dbReference>
<feature type="binding site" evidence="8">
    <location>
        <position position="131"/>
    </location>
    <ligand>
        <name>ATP</name>
        <dbReference type="ChEBI" id="CHEBI:30616"/>
    </ligand>
</feature>
<gene>
    <name evidence="8" type="primary">ydiU</name>
    <name evidence="8" type="synonym">selO</name>
    <name evidence="10" type="ORF">GCM10009410_06740</name>
</gene>
<feature type="region of interest" description="Disordered" evidence="9">
    <location>
        <begin position="1"/>
        <end position="21"/>
    </location>
</feature>
<comment type="function">
    <text evidence="8">Nucleotidyltransferase involved in the post-translational modification of proteins. It can catalyze the addition of adenosine monophosphate (AMP) or uridine monophosphate (UMP) to a protein, resulting in modifications known as AMPylation and UMPylation.</text>
</comment>
<organism evidence="10 11">
    <name type="scientific">Shewanella ulleungensis</name>
    <dbReference type="NCBI Taxonomy" id="2282699"/>
    <lineage>
        <taxon>Bacteria</taxon>
        <taxon>Pseudomonadati</taxon>
        <taxon>Pseudomonadota</taxon>
        <taxon>Gammaproteobacteria</taxon>
        <taxon>Alteromonadales</taxon>
        <taxon>Shewanellaceae</taxon>
        <taxon>Shewanella</taxon>
    </lineage>
</organism>
<comment type="catalytic activity">
    <reaction evidence="8">
        <text>L-seryl-[protein] + ATP = 3-O-(5'-adenylyl)-L-seryl-[protein] + diphosphate</text>
        <dbReference type="Rhea" id="RHEA:58120"/>
        <dbReference type="Rhea" id="RHEA-COMP:9863"/>
        <dbReference type="Rhea" id="RHEA-COMP:15073"/>
        <dbReference type="ChEBI" id="CHEBI:29999"/>
        <dbReference type="ChEBI" id="CHEBI:30616"/>
        <dbReference type="ChEBI" id="CHEBI:33019"/>
        <dbReference type="ChEBI" id="CHEBI:142516"/>
        <dbReference type="EC" id="2.7.7.108"/>
    </reaction>
</comment>
<comment type="catalytic activity">
    <reaction evidence="8">
        <text>L-seryl-[protein] + UTP = O-(5'-uridylyl)-L-seryl-[protein] + diphosphate</text>
        <dbReference type="Rhea" id="RHEA:64604"/>
        <dbReference type="Rhea" id="RHEA-COMP:9863"/>
        <dbReference type="Rhea" id="RHEA-COMP:16635"/>
        <dbReference type="ChEBI" id="CHEBI:29999"/>
        <dbReference type="ChEBI" id="CHEBI:33019"/>
        <dbReference type="ChEBI" id="CHEBI:46398"/>
        <dbReference type="ChEBI" id="CHEBI:156051"/>
    </reaction>
</comment>
<reference evidence="11" key="1">
    <citation type="journal article" date="2019" name="Int. J. Syst. Evol. Microbiol.">
        <title>The Global Catalogue of Microorganisms (GCM) 10K type strain sequencing project: providing services to taxonomists for standard genome sequencing and annotation.</title>
        <authorList>
            <consortium name="The Broad Institute Genomics Platform"/>
            <consortium name="The Broad Institute Genome Sequencing Center for Infectious Disease"/>
            <person name="Wu L."/>
            <person name="Ma J."/>
        </authorList>
    </citation>
    <scope>NUCLEOTIDE SEQUENCE [LARGE SCALE GENOMIC DNA]</scope>
    <source>
        <strain evidence="11">JCM 32305</strain>
    </source>
</reference>
<comment type="cofactor">
    <cofactor evidence="8">
        <name>Mg(2+)</name>
        <dbReference type="ChEBI" id="CHEBI:18420"/>
    </cofactor>
    <cofactor evidence="8">
        <name>Mn(2+)</name>
        <dbReference type="ChEBI" id="CHEBI:29035"/>
    </cofactor>
</comment>
<keyword evidence="4 8" id="KW-0479">Metal-binding</keyword>
<dbReference type="InterPro" id="IPR003846">
    <property type="entry name" value="SelO"/>
</dbReference>
<feature type="binding site" evidence="8">
    <location>
        <position position="297"/>
    </location>
    <ligand>
        <name>Mg(2+)</name>
        <dbReference type="ChEBI" id="CHEBI:18420"/>
    </ligand>
</feature>
<comment type="catalytic activity">
    <reaction evidence="8">
        <text>L-threonyl-[protein] + ATP = 3-O-(5'-adenylyl)-L-threonyl-[protein] + diphosphate</text>
        <dbReference type="Rhea" id="RHEA:54292"/>
        <dbReference type="Rhea" id="RHEA-COMP:11060"/>
        <dbReference type="Rhea" id="RHEA-COMP:13847"/>
        <dbReference type="ChEBI" id="CHEBI:30013"/>
        <dbReference type="ChEBI" id="CHEBI:30616"/>
        <dbReference type="ChEBI" id="CHEBI:33019"/>
        <dbReference type="ChEBI" id="CHEBI:138113"/>
        <dbReference type="EC" id="2.7.7.108"/>
    </reaction>
</comment>
<comment type="caution">
    <text evidence="10">The sequence shown here is derived from an EMBL/GenBank/DDBJ whole genome shotgun (WGS) entry which is preliminary data.</text>
</comment>
<feature type="binding site" evidence="8">
    <location>
        <position position="306"/>
    </location>
    <ligand>
        <name>Mg(2+)</name>
        <dbReference type="ChEBI" id="CHEBI:18420"/>
    </ligand>
</feature>
<dbReference type="Proteomes" id="UP000654004">
    <property type="component" value="Unassembled WGS sequence"/>
</dbReference>
<evidence type="ECO:0000256" key="8">
    <source>
        <dbReference type="HAMAP-Rule" id="MF_00692"/>
    </source>
</evidence>
<dbReference type="EC" id="2.7.7.108" evidence="8"/>
<feature type="binding site" evidence="8">
    <location>
        <position position="144"/>
    </location>
    <ligand>
        <name>ATP</name>
        <dbReference type="ChEBI" id="CHEBI:30616"/>
    </ligand>
</feature>
<dbReference type="PANTHER" id="PTHR32057:SF14">
    <property type="entry name" value="PROTEIN ADENYLYLTRANSFERASE SELO, MITOCHONDRIAL"/>
    <property type="match status" value="1"/>
</dbReference>
<evidence type="ECO:0000256" key="3">
    <source>
        <dbReference type="ARBA" id="ARBA00022695"/>
    </source>
</evidence>
<comment type="catalytic activity">
    <reaction evidence="8">
        <text>L-tyrosyl-[protein] + ATP = O-(5'-adenylyl)-L-tyrosyl-[protein] + diphosphate</text>
        <dbReference type="Rhea" id="RHEA:54288"/>
        <dbReference type="Rhea" id="RHEA-COMP:10136"/>
        <dbReference type="Rhea" id="RHEA-COMP:13846"/>
        <dbReference type="ChEBI" id="CHEBI:30616"/>
        <dbReference type="ChEBI" id="CHEBI:33019"/>
        <dbReference type="ChEBI" id="CHEBI:46858"/>
        <dbReference type="ChEBI" id="CHEBI:83624"/>
        <dbReference type="EC" id="2.7.7.108"/>
    </reaction>
</comment>
<evidence type="ECO:0000256" key="4">
    <source>
        <dbReference type="ARBA" id="ARBA00022723"/>
    </source>
</evidence>
<protein>
    <recommendedName>
        <fullName evidence="8">Protein nucleotidyltransferase YdiU</fullName>
        <ecNumber evidence="8">2.7.7.-</ecNumber>
    </recommendedName>
    <alternativeName>
        <fullName evidence="8">Protein adenylyltransferase YdiU</fullName>
        <ecNumber evidence="8">2.7.7.108</ecNumber>
    </alternativeName>
    <alternativeName>
        <fullName evidence="8">Protein uridylyltransferase YdiU</fullName>
        <ecNumber evidence="8">2.7.7.-</ecNumber>
    </alternativeName>
</protein>
<evidence type="ECO:0000256" key="9">
    <source>
        <dbReference type="SAM" id="MobiDB-lite"/>
    </source>
</evidence>
<keyword evidence="6 8" id="KW-0067">ATP-binding</keyword>
<comment type="similarity">
    <text evidence="1 8">Belongs to the SELO family.</text>
</comment>
<dbReference type="EC" id="2.7.7.-" evidence="8"/>
<comment type="catalytic activity">
    <reaction evidence="8">
        <text>L-tyrosyl-[protein] + UTP = O-(5'-uridylyl)-L-tyrosyl-[protein] + diphosphate</text>
        <dbReference type="Rhea" id="RHEA:83887"/>
        <dbReference type="Rhea" id="RHEA-COMP:10136"/>
        <dbReference type="Rhea" id="RHEA-COMP:20238"/>
        <dbReference type="ChEBI" id="CHEBI:33019"/>
        <dbReference type="ChEBI" id="CHEBI:46398"/>
        <dbReference type="ChEBI" id="CHEBI:46858"/>
        <dbReference type="ChEBI" id="CHEBI:90602"/>
    </reaction>
</comment>
<feature type="binding site" evidence="8">
    <location>
        <position position="306"/>
    </location>
    <ligand>
        <name>ATP</name>
        <dbReference type="ChEBI" id="CHEBI:30616"/>
    </ligand>
</feature>
<comment type="catalytic activity">
    <reaction evidence="8">
        <text>L-histidyl-[protein] + UTP = N(tele)-(5'-uridylyl)-L-histidyl-[protein] + diphosphate</text>
        <dbReference type="Rhea" id="RHEA:83891"/>
        <dbReference type="Rhea" id="RHEA-COMP:9745"/>
        <dbReference type="Rhea" id="RHEA-COMP:20239"/>
        <dbReference type="ChEBI" id="CHEBI:29979"/>
        <dbReference type="ChEBI" id="CHEBI:33019"/>
        <dbReference type="ChEBI" id="CHEBI:46398"/>
        <dbReference type="ChEBI" id="CHEBI:233474"/>
    </reaction>
</comment>
<evidence type="ECO:0000256" key="7">
    <source>
        <dbReference type="ARBA" id="ARBA00022842"/>
    </source>
</evidence>
<feature type="binding site" evidence="8">
    <location>
        <position position="143"/>
    </location>
    <ligand>
        <name>ATP</name>
        <dbReference type="ChEBI" id="CHEBI:30616"/>
    </ligand>
</feature>
<dbReference type="HAMAP" id="MF_00692">
    <property type="entry name" value="SelO"/>
    <property type="match status" value="1"/>
</dbReference>
<dbReference type="EMBL" id="BMQW01000001">
    <property type="protein sequence ID" value="GGP76889.1"/>
    <property type="molecule type" value="Genomic_DNA"/>
</dbReference>
<evidence type="ECO:0000256" key="5">
    <source>
        <dbReference type="ARBA" id="ARBA00022741"/>
    </source>
</evidence>
<name>A0ABQ2QF04_9GAMM</name>
<feature type="binding site" evidence="8">
    <location>
        <position position="216"/>
    </location>
    <ligand>
        <name>ATP</name>
        <dbReference type="ChEBI" id="CHEBI:30616"/>
    </ligand>
</feature>